<dbReference type="Gene3D" id="2.40.160.130">
    <property type="entry name" value="Capsule assembly protein Wzi"/>
    <property type="match status" value="1"/>
</dbReference>
<dbReference type="InterPro" id="IPR026950">
    <property type="entry name" value="Caps_assemb_Wzi"/>
</dbReference>
<evidence type="ECO:0000313" key="1">
    <source>
        <dbReference type="EMBL" id="MBM0107931.1"/>
    </source>
</evidence>
<sequence length="654" mass="72150">MSSSRIVRLTVLVAAGLLSGEALARGPSPYLPLNLSPEIEREIDRVLLLAGRPVVRRPIAAAVVLDALPAACRLDAVLCERVRTYLRAYTDRYGVTHASVEGGSTRDSNKTLPNRRGMAAEDEWAASVAGQFRVHDFVQLQLGGVAYPGETMPSGSWLSVGSQYLQVDVGFREHWWSPMSDSAMLIGTQAPTMPSVTVSNYKPLTGLNVTYEAFMARMSHVDGLPFQDRTTSGKPRLAGLNVSIEPLPGWSLGASRLLQYGGGERSDSFSDLLNAFLRPTRYDNISEDLTVADQFGNQVAAVTSKFLVPARRPFSIYFEYAGEDGSRSEGWRLGNVSLSAGIDIPRFWNRFDLTYEVSDWQNLWYVSGVYPDGTSNDGHVIGHWGADDRIARDAVGAQSHMLRIGWAAPFGGLFDLRYRTLQNEDYGLGDYQREHDVSLRYSRSVSDFVYGAEVNVGRDVFGEDFNRLVAFVRYSPGARNEFAGAMEPLPEQATRHVDIFVDAGVNATRVEFDPSDRVTPIDKNSAVGAHVGVGVRRAVTSRSDFGVRVEMDDFDGMTALGVRAIDYRYNLTRRFSVGAFAGAMRLDAETAAYGYYGGVNAQLRDVLPRFDLNLDLRASDKIARDVLLTSDPASTWGDVIYQIESASLYLSYRF</sequence>
<proteinExistence type="predicted"/>
<dbReference type="InterPro" id="IPR038636">
    <property type="entry name" value="Wzi_sf"/>
</dbReference>
<dbReference type="RefSeq" id="WP_203170042.1">
    <property type="nucleotide sequence ID" value="NZ_JAEVLS010000006.1"/>
</dbReference>
<protein>
    <recommendedName>
        <fullName evidence="3">Capsule assembly Wzi family protein</fullName>
    </recommendedName>
</protein>
<accession>A0ABS1X3Y0</accession>
<comment type="caution">
    <text evidence="1">The sequence shown here is derived from an EMBL/GenBank/DDBJ whole genome shotgun (WGS) entry which is preliminary data.</text>
</comment>
<evidence type="ECO:0008006" key="3">
    <source>
        <dbReference type="Google" id="ProtNLM"/>
    </source>
</evidence>
<dbReference type="Pfam" id="PF14052">
    <property type="entry name" value="Caps_assemb_Wzi"/>
    <property type="match status" value="1"/>
</dbReference>
<dbReference type="EMBL" id="JAEVLS010000006">
    <property type="protein sequence ID" value="MBM0107931.1"/>
    <property type="molecule type" value="Genomic_DNA"/>
</dbReference>
<keyword evidence="2" id="KW-1185">Reference proteome</keyword>
<evidence type="ECO:0000313" key="2">
    <source>
        <dbReference type="Proteomes" id="UP000661077"/>
    </source>
</evidence>
<name>A0ABS1X3Y0_9GAMM</name>
<dbReference type="Proteomes" id="UP000661077">
    <property type="component" value="Unassembled WGS sequence"/>
</dbReference>
<organism evidence="1 2">
    <name type="scientific">Steroidobacter gossypii</name>
    <dbReference type="NCBI Taxonomy" id="2805490"/>
    <lineage>
        <taxon>Bacteria</taxon>
        <taxon>Pseudomonadati</taxon>
        <taxon>Pseudomonadota</taxon>
        <taxon>Gammaproteobacteria</taxon>
        <taxon>Steroidobacterales</taxon>
        <taxon>Steroidobacteraceae</taxon>
        <taxon>Steroidobacter</taxon>
    </lineage>
</organism>
<reference evidence="1 2" key="1">
    <citation type="journal article" date="2021" name="Int. J. Syst. Evol. Microbiol.">
        <title>Steroidobacter gossypii sp. nov., isolated from soil of cotton cropping field.</title>
        <authorList>
            <person name="Huang R."/>
            <person name="Yang S."/>
            <person name="Zhen C."/>
            <person name="Liu W."/>
        </authorList>
    </citation>
    <scope>NUCLEOTIDE SEQUENCE [LARGE SCALE GENOMIC DNA]</scope>
    <source>
        <strain evidence="1 2">S1-65</strain>
    </source>
</reference>
<gene>
    <name evidence="1" type="ORF">JM946_24620</name>
</gene>